<dbReference type="PANTHER" id="PTHR47782">
    <property type="entry name" value="ZN(II)2CYS6 TRANSCRIPTION FACTOR (EUROFUNG)-RELATED"/>
    <property type="match status" value="1"/>
</dbReference>
<keyword evidence="5" id="KW-0238">DNA-binding</keyword>
<evidence type="ECO:0000256" key="1">
    <source>
        <dbReference type="ARBA" id="ARBA00004123"/>
    </source>
</evidence>
<feature type="domain" description="Zn(2)-C6 fungal-type" evidence="9">
    <location>
        <begin position="60"/>
        <end position="90"/>
    </location>
</feature>
<dbReference type="SUPFAM" id="SSF57701">
    <property type="entry name" value="Zn2/Cys6 DNA-binding domain"/>
    <property type="match status" value="1"/>
</dbReference>
<evidence type="ECO:0000256" key="6">
    <source>
        <dbReference type="ARBA" id="ARBA00023163"/>
    </source>
</evidence>
<feature type="region of interest" description="Disordered" evidence="8">
    <location>
        <begin position="123"/>
        <end position="194"/>
    </location>
</feature>
<dbReference type="SMART" id="SM00066">
    <property type="entry name" value="GAL4"/>
    <property type="match status" value="1"/>
</dbReference>
<dbReference type="EMBL" id="GL877046">
    <property type="protein sequence ID" value="KLU92986.1"/>
    <property type="molecule type" value="Genomic_DNA"/>
</dbReference>
<reference evidence="10" key="1">
    <citation type="submission" date="2010-05" db="EMBL/GenBank/DDBJ databases">
        <title>The Genome Sequence of Magnaporthe poae strain ATCC 64411.</title>
        <authorList>
            <consortium name="The Broad Institute Genome Sequencing Platform"/>
            <consortium name="Broad Institute Genome Sequencing Center for Infectious Disease"/>
            <person name="Ma L.-J."/>
            <person name="Dead R."/>
            <person name="Young S."/>
            <person name="Zeng Q."/>
            <person name="Koehrsen M."/>
            <person name="Alvarado L."/>
            <person name="Berlin A."/>
            <person name="Chapman S.B."/>
            <person name="Chen Z."/>
            <person name="Freedman E."/>
            <person name="Gellesch M."/>
            <person name="Goldberg J."/>
            <person name="Griggs A."/>
            <person name="Gujja S."/>
            <person name="Heilman E.R."/>
            <person name="Heiman D."/>
            <person name="Hepburn T."/>
            <person name="Howarth C."/>
            <person name="Jen D."/>
            <person name="Larson L."/>
            <person name="Mehta T."/>
            <person name="Neiman D."/>
            <person name="Pearson M."/>
            <person name="Roberts A."/>
            <person name="Saif S."/>
            <person name="Shea T."/>
            <person name="Shenoy N."/>
            <person name="Sisk P."/>
            <person name="Stolte C."/>
            <person name="Sykes S."/>
            <person name="Walk T."/>
            <person name="White J."/>
            <person name="Yandava C."/>
            <person name="Haas B."/>
            <person name="Nusbaum C."/>
            <person name="Birren B."/>
        </authorList>
    </citation>
    <scope>NUCLEOTIDE SEQUENCE</scope>
    <source>
        <strain evidence="10">ATCC 64411</strain>
    </source>
</reference>
<keyword evidence="4" id="KW-0805">Transcription regulation</keyword>
<proteinExistence type="predicted"/>
<dbReference type="GO" id="GO:0000981">
    <property type="term" value="F:DNA-binding transcription factor activity, RNA polymerase II-specific"/>
    <property type="evidence" value="ECO:0007669"/>
    <property type="project" value="InterPro"/>
</dbReference>
<evidence type="ECO:0000313" key="10">
    <source>
        <dbReference type="EMBL" id="KLU92986.1"/>
    </source>
</evidence>
<feature type="compositionally biased region" description="Basic and acidic residues" evidence="8">
    <location>
        <begin position="141"/>
        <end position="150"/>
    </location>
</feature>
<keyword evidence="6" id="KW-0804">Transcription</keyword>
<name>A0A0H2UCY4_MAGP6</name>
<accession>A0A0H2UCY4</accession>
<dbReference type="PROSITE" id="PS00463">
    <property type="entry name" value="ZN2_CY6_FUNGAL_1"/>
    <property type="match status" value="1"/>
</dbReference>
<dbReference type="Pfam" id="PF00172">
    <property type="entry name" value="Zn_clus"/>
    <property type="match status" value="1"/>
</dbReference>
<protein>
    <recommendedName>
        <fullName evidence="9">Zn(2)-C6 fungal-type domain-containing protein</fullName>
    </recommendedName>
</protein>
<dbReference type="CDD" id="cd00067">
    <property type="entry name" value="GAL4"/>
    <property type="match status" value="1"/>
</dbReference>
<keyword evidence="2" id="KW-0479">Metal-binding</keyword>
<evidence type="ECO:0000256" key="4">
    <source>
        <dbReference type="ARBA" id="ARBA00023015"/>
    </source>
</evidence>
<dbReference type="InterPro" id="IPR036864">
    <property type="entry name" value="Zn2-C6_fun-type_DNA-bd_sf"/>
</dbReference>
<keyword evidence="3" id="KW-0862">Zinc</keyword>
<keyword evidence="7" id="KW-0539">Nucleus</keyword>
<dbReference type="InterPro" id="IPR001138">
    <property type="entry name" value="Zn2Cys6_DnaBD"/>
</dbReference>
<evidence type="ECO:0000259" key="9">
    <source>
        <dbReference type="PROSITE" id="PS50048"/>
    </source>
</evidence>
<evidence type="ECO:0000256" key="8">
    <source>
        <dbReference type="SAM" id="MobiDB-lite"/>
    </source>
</evidence>
<dbReference type="AlphaFoldDB" id="A0A0H2UCY4"/>
<evidence type="ECO:0000256" key="5">
    <source>
        <dbReference type="ARBA" id="ARBA00023125"/>
    </source>
</evidence>
<dbReference type="GO" id="GO:0008270">
    <property type="term" value="F:zinc ion binding"/>
    <property type="evidence" value="ECO:0007669"/>
    <property type="project" value="InterPro"/>
</dbReference>
<organism evidence="10">
    <name type="scientific">Magnaporthiopsis poae (strain ATCC 64411 / 73-15)</name>
    <name type="common">Kentucky bluegrass fungus</name>
    <name type="synonym">Magnaporthe poae</name>
    <dbReference type="NCBI Taxonomy" id="644358"/>
    <lineage>
        <taxon>Eukaryota</taxon>
        <taxon>Fungi</taxon>
        <taxon>Dikarya</taxon>
        <taxon>Ascomycota</taxon>
        <taxon>Pezizomycotina</taxon>
        <taxon>Sordariomycetes</taxon>
        <taxon>Sordariomycetidae</taxon>
        <taxon>Magnaporthales</taxon>
        <taxon>Magnaporthaceae</taxon>
        <taxon>Magnaporthiopsis</taxon>
    </lineage>
</organism>
<reference evidence="10" key="2">
    <citation type="submission" date="2011-03" db="EMBL/GenBank/DDBJ databases">
        <title>Annotation of Magnaporthe poae ATCC 64411.</title>
        <authorList>
            <person name="Ma L.-J."/>
            <person name="Dead R."/>
            <person name="Young S.K."/>
            <person name="Zeng Q."/>
            <person name="Gargeya S."/>
            <person name="Fitzgerald M."/>
            <person name="Haas B."/>
            <person name="Abouelleil A."/>
            <person name="Alvarado L."/>
            <person name="Arachchi H.M."/>
            <person name="Berlin A."/>
            <person name="Brown A."/>
            <person name="Chapman S.B."/>
            <person name="Chen Z."/>
            <person name="Dunbar C."/>
            <person name="Freedman E."/>
            <person name="Gearin G."/>
            <person name="Gellesch M."/>
            <person name="Goldberg J."/>
            <person name="Griggs A."/>
            <person name="Gujja S."/>
            <person name="Heiman D."/>
            <person name="Howarth C."/>
            <person name="Larson L."/>
            <person name="Lui A."/>
            <person name="MacDonald P.J.P."/>
            <person name="Mehta T."/>
            <person name="Montmayeur A."/>
            <person name="Murphy C."/>
            <person name="Neiman D."/>
            <person name="Pearson M."/>
            <person name="Priest M."/>
            <person name="Roberts A."/>
            <person name="Saif S."/>
            <person name="Shea T."/>
            <person name="Shenoy N."/>
            <person name="Sisk P."/>
            <person name="Stolte C."/>
            <person name="Sykes S."/>
            <person name="Yandava C."/>
            <person name="Wortman J."/>
            <person name="Nusbaum C."/>
            <person name="Birren B."/>
        </authorList>
    </citation>
    <scope>NUCLEOTIDE SEQUENCE</scope>
    <source>
        <strain evidence="10">ATCC 64411</strain>
    </source>
</reference>
<dbReference type="Gene3D" id="4.10.240.10">
    <property type="entry name" value="Zn(2)-C6 fungal-type DNA-binding domain"/>
    <property type="match status" value="1"/>
</dbReference>
<dbReference type="GO" id="GO:0045944">
    <property type="term" value="P:positive regulation of transcription by RNA polymerase II"/>
    <property type="evidence" value="ECO:0007669"/>
    <property type="project" value="TreeGrafter"/>
</dbReference>
<dbReference type="PROSITE" id="PS50048">
    <property type="entry name" value="ZN2_CY6_FUNGAL_2"/>
    <property type="match status" value="1"/>
</dbReference>
<evidence type="ECO:0000256" key="2">
    <source>
        <dbReference type="ARBA" id="ARBA00022723"/>
    </source>
</evidence>
<sequence length="194" mass="20482">MSSGRQHPTRDRPQLDVFPRVGRLPFHLHGVASAAVRNLHPMASTTAQAAPGSGAKRGQACERCWKRKQKCDRLLPACTACADLGVECLVRAQDVDLVAGDIGLTHASIHSYMDALRRRVADLQQSRPAADAASPPRKRLRTDSSGRRGAESISMSPPDAAEGEDSSVRDTMGAIGFLSNSAMAEPTAGGAGEG</sequence>
<dbReference type="InterPro" id="IPR052202">
    <property type="entry name" value="Yeast_MetPath_Reg"/>
</dbReference>
<comment type="subcellular location">
    <subcellularLocation>
        <location evidence="1">Nucleus</location>
    </subcellularLocation>
</comment>
<evidence type="ECO:0000256" key="7">
    <source>
        <dbReference type="ARBA" id="ARBA00023242"/>
    </source>
</evidence>
<evidence type="ECO:0000256" key="3">
    <source>
        <dbReference type="ARBA" id="ARBA00022833"/>
    </source>
</evidence>
<dbReference type="GO" id="GO:0043565">
    <property type="term" value="F:sequence-specific DNA binding"/>
    <property type="evidence" value="ECO:0007669"/>
    <property type="project" value="TreeGrafter"/>
</dbReference>
<feature type="compositionally biased region" description="Low complexity" evidence="8">
    <location>
        <begin position="126"/>
        <end position="135"/>
    </location>
</feature>
<feature type="non-terminal residue" evidence="10">
    <location>
        <position position="194"/>
    </location>
</feature>
<dbReference type="OrthoDB" id="1621678at2759"/>
<gene>
    <name evidence="10" type="ORF">MAPG_11929</name>
</gene>
<dbReference type="PANTHER" id="PTHR47782:SF14">
    <property type="entry name" value="ZN(II)2CYS6 TRANSCRIPTION FACTOR (EUROFUNG)"/>
    <property type="match status" value="1"/>
</dbReference>
<dbReference type="GO" id="GO:0005634">
    <property type="term" value="C:nucleus"/>
    <property type="evidence" value="ECO:0007669"/>
    <property type="project" value="UniProtKB-SubCell"/>
</dbReference>
<dbReference type="VEuPathDB" id="FungiDB:MAPG_11929"/>